<name>A0A7L9FHV1_9CREN</name>
<dbReference type="Gene3D" id="3.40.50.1000">
    <property type="entry name" value="HAD superfamily/HAD-like"/>
    <property type="match status" value="1"/>
</dbReference>
<sequence>MKKSNVLFVVDYDGTLAPENSPADPRVIEDLSRLKSTHSFKLVLATARPEADAWRFIKRVDVFDALILELGSVIYFTAESPTLKGGEGVSSRELVIFKPGGWEELIDIVSREVPPVNKGEVLYYFDQDWLARAEKVATGVSTALLEIKKVGSRTYVFAPRGLDKGVGLSRLLRLARWKHRVVAIGDSASDLPLFELASIRVAVANADESLKRSADYVTSGERGEGVIEAVKKLI</sequence>
<evidence type="ECO:0000313" key="2">
    <source>
        <dbReference type="Proteomes" id="UP000594121"/>
    </source>
</evidence>
<dbReference type="PANTHER" id="PTHR10000:SF8">
    <property type="entry name" value="HAD SUPERFAMILY HYDROLASE-LIKE, TYPE 3"/>
    <property type="match status" value="1"/>
</dbReference>
<gene>
    <name evidence="1" type="ORF">IG193_01855</name>
</gene>
<dbReference type="Proteomes" id="UP000594121">
    <property type="component" value="Chromosome"/>
</dbReference>
<dbReference type="Pfam" id="PF08282">
    <property type="entry name" value="Hydrolase_3"/>
    <property type="match status" value="2"/>
</dbReference>
<evidence type="ECO:0000313" key="1">
    <source>
        <dbReference type="EMBL" id="QOJ79231.1"/>
    </source>
</evidence>
<proteinExistence type="predicted"/>
<dbReference type="InterPro" id="IPR036412">
    <property type="entry name" value="HAD-like_sf"/>
</dbReference>
<keyword evidence="1" id="KW-0378">Hydrolase</keyword>
<dbReference type="InterPro" id="IPR023214">
    <property type="entry name" value="HAD_sf"/>
</dbReference>
<dbReference type="GeneID" id="59148601"/>
<dbReference type="GO" id="GO:0005829">
    <property type="term" value="C:cytosol"/>
    <property type="evidence" value="ECO:0007669"/>
    <property type="project" value="TreeGrafter"/>
</dbReference>
<dbReference type="Gene3D" id="3.90.1070.10">
    <property type="match status" value="1"/>
</dbReference>
<reference evidence="1 2" key="1">
    <citation type="submission" date="2020-10" db="EMBL/GenBank/DDBJ databases">
        <title>Thermofilum lucidum 3507LT sp. nov. a novel member of Thermofilaceae family isolated from Chile hot spring, and proposal of description order Thermofilales.</title>
        <authorList>
            <person name="Zayulina K.S."/>
            <person name="Elcheninov A.G."/>
            <person name="Toshchakov S.V."/>
            <person name="Kublanov I.V."/>
        </authorList>
    </citation>
    <scope>NUCLEOTIDE SEQUENCE [LARGE SCALE GENOMIC DNA]</scope>
    <source>
        <strain evidence="1 2">3507LT</strain>
    </source>
</reference>
<protein>
    <submittedName>
        <fullName evidence="1">HAD hydrolase family protein</fullName>
    </submittedName>
</protein>
<dbReference type="RefSeq" id="WP_192819203.1">
    <property type="nucleotide sequence ID" value="NZ_CP062310.1"/>
</dbReference>
<organism evidence="1 2">
    <name type="scientific">Infirmifilum lucidum</name>
    <dbReference type="NCBI Taxonomy" id="2776706"/>
    <lineage>
        <taxon>Archaea</taxon>
        <taxon>Thermoproteota</taxon>
        <taxon>Thermoprotei</taxon>
        <taxon>Thermofilales</taxon>
        <taxon>Thermofilaceae</taxon>
        <taxon>Infirmifilum</taxon>
    </lineage>
</organism>
<dbReference type="KEGG" id="thel:IG193_01855"/>
<dbReference type="GO" id="GO:0000287">
    <property type="term" value="F:magnesium ion binding"/>
    <property type="evidence" value="ECO:0007669"/>
    <property type="project" value="TreeGrafter"/>
</dbReference>
<keyword evidence="2" id="KW-1185">Reference proteome</keyword>
<accession>A0A7L9FHV1</accession>
<dbReference type="EMBL" id="CP062310">
    <property type="protein sequence ID" value="QOJ79231.1"/>
    <property type="molecule type" value="Genomic_DNA"/>
</dbReference>
<dbReference type="SUPFAM" id="SSF56784">
    <property type="entry name" value="HAD-like"/>
    <property type="match status" value="1"/>
</dbReference>
<dbReference type="GO" id="GO:0016791">
    <property type="term" value="F:phosphatase activity"/>
    <property type="evidence" value="ECO:0007669"/>
    <property type="project" value="TreeGrafter"/>
</dbReference>
<dbReference type="AlphaFoldDB" id="A0A7L9FHV1"/>
<dbReference type="PANTHER" id="PTHR10000">
    <property type="entry name" value="PHOSPHOSERINE PHOSPHATASE"/>
    <property type="match status" value="1"/>
</dbReference>
<dbReference type="InParanoid" id="A0A7L9FHV1"/>